<feature type="region of interest" description="Disordered" evidence="1">
    <location>
        <begin position="82"/>
        <end position="112"/>
    </location>
</feature>
<sequence>MSSHTEAAVGALGSAYAAHELVKALDDDKHEAGDHYLKAAVGAAVAVGAFYQLSKKADHPLWRRDSDISSDDEDAQHTELVKTDQTQIVRHKHHEHHEHHEHHGSHGSHHLHPAHNRLLLEEAVGAYSLGKELLGDKRHHIIHLIGEALGAVGTIKDIHDQRS</sequence>
<dbReference type="EMBL" id="AMGV01000010">
    <property type="protein sequence ID" value="KEF54267.1"/>
    <property type="molecule type" value="Genomic_DNA"/>
</dbReference>
<dbReference type="Proteomes" id="UP000027920">
    <property type="component" value="Unassembled WGS sequence"/>
</dbReference>
<comment type="caution">
    <text evidence="2">The sequence shown here is derived from an EMBL/GenBank/DDBJ whole genome shotgun (WGS) entry which is preliminary data.</text>
</comment>
<evidence type="ECO:0000256" key="1">
    <source>
        <dbReference type="SAM" id="MobiDB-lite"/>
    </source>
</evidence>
<dbReference type="VEuPathDB" id="FungiDB:A1O9_09433"/>
<feature type="compositionally biased region" description="Basic residues" evidence="1">
    <location>
        <begin position="89"/>
        <end position="112"/>
    </location>
</feature>
<gene>
    <name evidence="2" type="ORF">A1O9_09433</name>
</gene>
<proteinExistence type="predicted"/>
<dbReference type="GeneID" id="25284342"/>
<dbReference type="OrthoDB" id="4155163at2759"/>
<dbReference type="HOGENOM" id="CLU_133390_0_0_1"/>
<accession>A0A072P3L9</accession>
<evidence type="ECO:0000313" key="3">
    <source>
        <dbReference type="Proteomes" id="UP000027920"/>
    </source>
</evidence>
<dbReference type="AlphaFoldDB" id="A0A072P3L9"/>
<reference evidence="2 3" key="1">
    <citation type="submission" date="2013-03" db="EMBL/GenBank/DDBJ databases">
        <title>The Genome Sequence of Exophiala aquamarina CBS 119918.</title>
        <authorList>
            <consortium name="The Broad Institute Genomics Platform"/>
            <person name="Cuomo C."/>
            <person name="de Hoog S."/>
            <person name="Gorbushina A."/>
            <person name="Walker B."/>
            <person name="Young S.K."/>
            <person name="Zeng Q."/>
            <person name="Gargeya S."/>
            <person name="Fitzgerald M."/>
            <person name="Haas B."/>
            <person name="Abouelleil A."/>
            <person name="Allen A.W."/>
            <person name="Alvarado L."/>
            <person name="Arachchi H.M."/>
            <person name="Berlin A.M."/>
            <person name="Chapman S.B."/>
            <person name="Gainer-Dewar J."/>
            <person name="Goldberg J."/>
            <person name="Griggs A."/>
            <person name="Gujja S."/>
            <person name="Hansen M."/>
            <person name="Howarth C."/>
            <person name="Imamovic A."/>
            <person name="Ireland A."/>
            <person name="Larimer J."/>
            <person name="McCowan C."/>
            <person name="Murphy C."/>
            <person name="Pearson M."/>
            <person name="Poon T.W."/>
            <person name="Priest M."/>
            <person name="Roberts A."/>
            <person name="Saif S."/>
            <person name="Shea T."/>
            <person name="Sisk P."/>
            <person name="Sykes S."/>
            <person name="Wortman J."/>
            <person name="Nusbaum C."/>
            <person name="Birren B."/>
        </authorList>
    </citation>
    <scope>NUCLEOTIDE SEQUENCE [LARGE SCALE GENOMIC DNA]</scope>
    <source>
        <strain evidence="2 3">CBS 119918</strain>
    </source>
</reference>
<keyword evidence="3" id="KW-1185">Reference proteome</keyword>
<dbReference type="RefSeq" id="XP_013256857.1">
    <property type="nucleotide sequence ID" value="XM_013401403.1"/>
</dbReference>
<protein>
    <submittedName>
        <fullName evidence="2">Uncharacterized protein</fullName>
    </submittedName>
</protein>
<name>A0A072P3L9_9EURO</name>
<evidence type="ECO:0000313" key="2">
    <source>
        <dbReference type="EMBL" id="KEF54267.1"/>
    </source>
</evidence>
<organism evidence="2 3">
    <name type="scientific">Exophiala aquamarina CBS 119918</name>
    <dbReference type="NCBI Taxonomy" id="1182545"/>
    <lineage>
        <taxon>Eukaryota</taxon>
        <taxon>Fungi</taxon>
        <taxon>Dikarya</taxon>
        <taxon>Ascomycota</taxon>
        <taxon>Pezizomycotina</taxon>
        <taxon>Eurotiomycetes</taxon>
        <taxon>Chaetothyriomycetidae</taxon>
        <taxon>Chaetothyriales</taxon>
        <taxon>Herpotrichiellaceae</taxon>
        <taxon>Exophiala</taxon>
    </lineage>
</organism>